<gene>
    <name evidence="1" type="ORF">S01H1_10578</name>
</gene>
<comment type="caution">
    <text evidence="1">The sequence shown here is derived from an EMBL/GenBank/DDBJ whole genome shotgun (WGS) entry which is preliminary data.</text>
</comment>
<proteinExistence type="predicted"/>
<reference evidence="1" key="1">
    <citation type="journal article" date="2014" name="Front. Microbiol.">
        <title>High frequency of phylogenetically diverse reductive dehalogenase-homologous genes in deep subseafloor sedimentary metagenomes.</title>
        <authorList>
            <person name="Kawai M."/>
            <person name="Futagami T."/>
            <person name="Toyoda A."/>
            <person name="Takaki Y."/>
            <person name="Nishi S."/>
            <person name="Hori S."/>
            <person name="Arai W."/>
            <person name="Tsubouchi T."/>
            <person name="Morono Y."/>
            <person name="Uchiyama I."/>
            <person name="Ito T."/>
            <person name="Fujiyama A."/>
            <person name="Inagaki F."/>
            <person name="Takami H."/>
        </authorList>
    </citation>
    <scope>NUCLEOTIDE SEQUENCE</scope>
    <source>
        <strain evidence="1">Expedition CK06-06</strain>
    </source>
</reference>
<organism evidence="1">
    <name type="scientific">marine sediment metagenome</name>
    <dbReference type="NCBI Taxonomy" id="412755"/>
    <lineage>
        <taxon>unclassified sequences</taxon>
        <taxon>metagenomes</taxon>
        <taxon>ecological metagenomes</taxon>
    </lineage>
</organism>
<sequence length="58" mass="6624">MVNESKELQYNQDWQTKARGTNDDEYQIYLSCANDGDGNGIDFTTGLPLKTYEEWLGS</sequence>
<protein>
    <submittedName>
        <fullName evidence="1">Uncharacterized protein</fullName>
    </submittedName>
</protein>
<dbReference type="EMBL" id="BARS01005398">
    <property type="protein sequence ID" value="GAF72777.1"/>
    <property type="molecule type" value="Genomic_DNA"/>
</dbReference>
<evidence type="ECO:0000313" key="1">
    <source>
        <dbReference type="EMBL" id="GAF72777.1"/>
    </source>
</evidence>
<accession>X0SA15</accession>
<dbReference type="AlphaFoldDB" id="X0SA15"/>
<name>X0SA15_9ZZZZ</name>